<dbReference type="NCBIfam" id="NF047412">
    <property type="entry name" value="sig_GCG_CRPN_rpt"/>
    <property type="match status" value="1"/>
</dbReference>
<evidence type="ECO:0000313" key="2">
    <source>
        <dbReference type="EMBL" id="GJD97915.1"/>
    </source>
</evidence>
<dbReference type="Proteomes" id="UP001055125">
    <property type="component" value="Unassembled WGS sequence"/>
</dbReference>
<reference evidence="2" key="1">
    <citation type="journal article" date="2021" name="Front. Microbiol.">
        <title>Comprehensive Comparative Genomics and Phenotyping of Methylobacterium Species.</title>
        <authorList>
            <person name="Alessa O."/>
            <person name="Ogura Y."/>
            <person name="Fujitani Y."/>
            <person name="Takami H."/>
            <person name="Hayashi T."/>
            <person name="Sahin N."/>
            <person name="Tani A."/>
        </authorList>
    </citation>
    <scope>NUCLEOTIDE SEQUENCE</scope>
    <source>
        <strain evidence="2">DSM 19015</strain>
    </source>
</reference>
<evidence type="ECO:0000313" key="3">
    <source>
        <dbReference type="Proteomes" id="UP001055125"/>
    </source>
</evidence>
<feature type="signal peptide" evidence="1">
    <location>
        <begin position="1"/>
        <end position="25"/>
    </location>
</feature>
<accession>A0ABQ4S5S9</accession>
<comment type="caution">
    <text evidence="2">The sequence shown here is derived from an EMBL/GenBank/DDBJ whole genome shotgun (WGS) entry which is preliminary data.</text>
</comment>
<gene>
    <name evidence="2" type="ORF">OCOJLMKI_5154</name>
</gene>
<keyword evidence="3" id="KW-1185">Reference proteome</keyword>
<keyword evidence="1" id="KW-0732">Signal</keyword>
<dbReference type="EMBL" id="BPQP01000128">
    <property type="protein sequence ID" value="GJD97915.1"/>
    <property type="molecule type" value="Genomic_DNA"/>
</dbReference>
<organism evidence="2 3">
    <name type="scientific">Methylobacterium iners</name>
    <dbReference type="NCBI Taxonomy" id="418707"/>
    <lineage>
        <taxon>Bacteria</taxon>
        <taxon>Pseudomonadati</taxon>
        <taxon>Pseudomonadota</taxon>
        <taxon>Alphaproteobacteria</taxon>
        <taxon>Hyphomicrobiales</taxon>
        <taxon>Methylobacteriaceae</taxon>
        <taxon>Methylobacterium</taxon>
    </lineage>
</organism>
<name>A0ABQ4S5S9_9HYPH</name>
<proteinExistence type="predicted"/>
<dbReference type="InterPro" id="IPR058110">
    <property type="entry name" value="GCG_CRPN_dom"/>
</dbReference>
<protein>
    <submittedName>
        <fullName evidence="2">Uncharacterized protein</fullName>
    </submittedName>
</protein>
<sequence>MTQVKVLGTIAIVALGLGFASSASAAPLSPVPAGILQDAAVERVAYGCGPGWAPNRWGECRPMYRRYGYGRYYGPYYGHRGYYARPVFHVGPFGAGVSFR</sequence>
<reference evidence="2" key="2">
    <citation type="submission" date="2021-08" db="EMBL/GenBank/DDBJ databases">
        <authorList>
            <person name="Tani A."/>
            <person name="Ola A."/>
            <person name="Ogura Y."/>
            <person name="Katsura K."/>
            <person name="Hayashi T."/>
        </authorList>
    </citation>
    <scope>NUCLEOTIDE SEQUENCE</scope>
    <source>
        <strain evidence="2">DSM 19015</strain>
    </source>
</reference>
<evidence type="ECO:0000256" key="1">
    <source>
        <dbReference type="SAM" id="SignalP"/>
    </source>
</evidence>
<dbReference type="RefSeq" id="WP_238246970.1">
    <property type="nucleotide sequence ID" value="NZ_BPQP01000128.1"/>
</dbReference>
<feature type="chain" id="PRO_5046023839" evidence="1">
    <location>
        <begin position="26"/>
        <end position="100"/>
    </location>
</feature>